<feature type="domain" description="UspA" evidence="2">
    <location>
        <begin position="4"/>
        <end position="137"/>
    </location>
</feature>
<dbReference type="PANTHER" id="PTHR46268">
    <property type="entry name" value="STRESS RESPONSE PROTEIN NHAX"/>
    <property type="match status" value="1"/>
</dbReference>
<dbReference type="Pfam" id="PF00582">
    <property type="entry name" value="Usp"/>
    <property type="match status" value="2"/>
</dbReference>
<accession>A0A7H0GT24</accession>
<gene>
    <name evidence="3" type="ORF">H9L05_15630</name>
</gene>
<dbReference type="InterPro" id="IPR006016">
    <property type="entry name" value="UspA"/>
</dbReference>
<dbReference type="Gene3D" id="3.40.50.620">
    <property type="entry name" value="HUPs"/>
    <property type="match status" value="2"/>
</dbReference>
<dbReference type="EMBL" id="CP060784">
    <property type="protein sequence ID" value="QNP51440.1"/>
    <property type="molecule type" value="Genomic_DNA"/>
</dbReference>
<evidence type="ECO:0000313" key="3">
    <source>
        <dbReference type="EMBL" id="QNP51440.1"/>
    </source>
</evidence>
<dbReference type="RefSeq" id="WP_187731724.1">
    <property type="nucleotide sequence ID" value="NZ_BMFN01000003.1"/>
</dbReference>
<evidence type="ECO:0000256" key="1">
    <source>
        <dbReference type="ARBA" id="ARBA00008791"/>
    </source>
</evidence>
<evidence type="ECO:0000313" key="4">
    <source>
        <dbReference type="Proteomes" id="UP000516093"/>
    </source>
</evidence>
<dbReference type="KEGG" id="hqi:H9L05_15630"/>
<proteinExistence type="inferred from homology"/>
<protein>
    <submittedName>
        <fullName evidence="3">Universal stress protein</fullName>
    </submittedName>
</protein>
<sequence length="274" mass="29742">MQPTFVVMTDLSRSAEAALTYTTRLAQRLDGRLVLLHVFLDPVLEPEVSMVAAPILVTSRQEIMTNMVQRASTLPVPTDTEVVVDVLSTALANVVQQHHPLLLALGREEPDNVLDRLVGNRALPILQDAHHPLLLVPESYHETELPQRIVVATDAHPFTLSAPSLELGELFEALQPTTTVVHVTSGSGPSQAEVGLASVQRTGLFGRLTSNSLYEVCEEAPADGILHAASELKAQLIVMLARPHTFLGGLFHRSITAQILRRSPVPVLVLPTTK</sequence>
<name>A0A7H0GT24_9BACT</name>
<comment type="similarity">
    <text evidence="1">Belongs to the universal stress protein A family.</text>
</comment>
<dbReference type="SUPFAM" id="SSF52402">
    <property type="entry name" value="Adenine nucleotide alpha hydrolases-like"/>
    <property type="match status" value="2"/>
</dbReference>
<dbReference type="PANTHER" id="PTHR46268:SF6">
    <property type="entry name" value="UNIVERSAL STRESS PROTEIN UP12"/>
    <property type="match status" value="1"/>
</dbReference>
<evidence type="ECO:0000259" key="2">
    <source>
        <dbReference type="Pfam" id="PF00582"/>
    </source>
</evidence>
<organism evidence="3 4">
    <name type="scientific">Hymenobacter qilianensis</name>
    <dbReference type="NCBI Taxonomy" id="1385715"/>
    <lineage>
        <taxon>Bacteria</taxon>
        <taxon>Pseudomonadati</taxon>
        <taxon>Bacteroidota</taxon>
        <taxon>Cytophagia</taxon>
        <taxon>Cytophagales</taxon>
        <taxon>Hymenobacteraceae</taxon>
        <taxon>Hymenobacter</taxon>
    </lineage>
</organism>
<keyword evidence="4" id="KW-1185">Reference proteome</keyword>
<feature type="domain" description="UspA" evidence="2">
    <location>
        <begin position="147"/>
        <end position="271"/>
    </location>
</feature>
<dbReference type="AlphaFoldDB" id="A0A7H0GT24"/>
<dbReference type="InterPro" id="IPR014729">
    <property type="entry name" value="Rossmann-like_a/b/a_fold"/>
</dbReference>
<reference evidence="3 4" key="1">
    <citation type="submission" date="2020-08" db="EMBL/GenBank/DDBJ databases">
        <title>Genome sequence of Hymenobacter qilianensis JCM 19763T.</title>
        <authorList>
            <person name="Hyun D.-W."/>
            <person name="Bae J.-W."/>
        </authorList>
    </citation>
    <scope>NUCLEOTIDE SEQUENCE [LARGE SCALE GENOMIC DNA]</scope>
    <source>
        <strain evidence="3 4">JCM 19763</strain>
    </source>
</reference>
<dbReference type="Proteomes" id="UP000516093">
    <property type="component" value="Chromosome"/>
</dbReference>
<dbReference type="CDD" id="cd00293">
    <property type="entry name" value="USP-like"/>
    <property type="match status" value="2"/>
</dbReference>